<protein>
    <recommendedName>
        <fullName evidence="2">Pyrrolo-quinoline quinone repeat domain-containing protein</fullName>
    </recommendedName>
</protein>
<gene>
    <name evidence="3" type="ORF">CLPUN_45880</name>
</gene>
<evidence type="ECO:0000313" key="4">
    <source>
        <dbReference type="Proteomes" id="UP000190890"/>
    </source>
</evidence>
<dbReference type="PANTHER" id="PTHR42754:SF1">
    <property type="entry name" value="LIPOPROTEIN"/>
    <property type="match status" value="1"/>
</dbReference>
<sequence>MNKKIKTLLSTILVTTSFFTFGAFSQNTFATAIPYVEFQTVFDDVKAVSRDIEVTTGAGAIICGEGNSDGVYGLYVAKLDSNQNKTWQKAIPKAGVGNSIQQTSDNSYIAVSSSGHVVKLDSEGNLVWDKVLSNAKELTSIEPTKDGNFIICGSSRSDTTKYDVYLCKIDEDGNVIFSYSYDDGNSKDDFGRSVQQTVDGGYIILGTAFLPAASTSTTTKSYNYLVKVNKNGNLLWKKSVGAADGMPKDLKVTKDGSFIIAGMINYKGVLLKTNSAGNLLWSKTLNDWSIDSVELDTDGFMLFGNVNGSAFSTDKDLQVIKTDLSGNKVWDYETTEYNAYDYSRKITKNLDGSFLMVGDTNSNENSSVHITLMKVNY</sequence>
<comment type="caution">
    <text evidence="3">The sequence shown here is derived from an EMBL/GenBank/DDBJ whole genome shotgun (WGS) entry which is preliminary data.</text>
</comment>
<dbReference type="InterPro" id="IPR002372">
    <property type="entry name" value="PQQ_rpt_dom"/>
</dbReference>
<dbReference type="STRING" id="29367.CLPUN_45880"/>
<dbReference type="InterPro" id="IPR011047">
    <property type="entry name" value="Quinoprotein_ADH-like_sf"/>
</dbReference>
<organism evidence="3 4">
    <name type="scientific">Clostridium puniceum</name>
    <dbReference type="NCBI Taxonomy" id="29367"/>
    <lineage>
        <taxon>Bacteria</taxon>
        <taxon>Bacillati</taxon>
        <taxon>Bacillota</taxon>
        <taxon>Clostridia</taxon>
        <taxon>Eubacteriales</taxon>
        <taxon>Clostridiaceae</taxon>
        <taxon>Clostridium</taxon>
    </lineage>
</organism>
<proteinExistence type="predicted"/>
<accession>A0A1S8T6H5</accession>
<evidence type="ECO:0000256" key="1">
    <source>
        <dbReference type="SAM" id="SignalP"/>
    </source>
</evidence>
<reference evidence="3 4" key="1">
    <citation type="submission" date="2016-05" db="EMBL/GenBank/DDBJ databases">
        <title>Microbial solvent formation.</title>
        <authorList>
            <person name="Poehlein A."/>
            <person name="Montoya Solano J.D."/>
            <person name="Flitsch S."/>
            <person name="Krabben P."/>
            <person name="Duerre P."/>
            <person name="Daniel R."/>
        </authorList>
    </citation>
    <scope>NUCLEOTIDE SEQUENCE [LARGE SCALE GENOMIC DNA]</scope>
    <source>
        <strain evidence="3 4">DSM 2619</strain>
    </source>
</reference>
<keyword evidence="1" id="KW-0732">Signal</keyword>
<dbReference type="Proteomes" id="UP000190890">
    <property type="component" value="Unassembled WGS sequence"/>
</dbReference>
<evidence type="ECO:0000313" key="3">
    <source>
        <dbReference type="EMBL" id="OOM73387.1"/>
    </source>
</evidence>
<dbReference type="SUPFAM" id="SSF50998">
    <property type="entry name" value="Quinoprotein alcohol dehydrogenase-like"/>
    <property type="match status" value="1"/>
</dbReference>
<dbReference type="Pfam" id="PF13360">
    <property type="entry name" value="PQQ_2"/>
    <property type="match status" value="1"/>
</dbReference>
<keyword evidence="4" id="KW-1185">Reference proteome</keyword>
<dbReference type="RefSeq" id="WP_077849511.1">
    <property type="nucleotide sequence ID" value="NZ_LZZM01000218.1"/>
</dbReference>
<dbReference type="PANTHER" id="PTHR42754">
    <property type="entry name" value="ENDOGLUCANASE"/>
    <property type="match status" value="1"/>
</dbReference>
<feature type="domain" description="Pyrrolo-quinoline quinone repeat" evidence="2">
    <location>
        <begin position="76"/>
        <end position="244"/>
    </location>
</feature>
<evidence type="ECO:0000259" key="2">
    <source>
        <dbReference type="Pfam" id="PF13360"/>
    </source>
</evidence>
<feature type="chain" id="PRO_5038814725" description="Pyrrolo-quinoline quinone repeat domain-containing protein" evidence="1">
    <location>
        <begin position="26"/>
        <end position="377"/>
    </location>
</feature>
<dbReference type="EMBL" id="LZZM01000218">
    <property type="protein sequence ID" value="OOM73387.1"/>
    <property type="molecule type" value="Genomic_DNA"/>
</dbReference>
<dbReference type="OrthoDB" id="2081637at2"/>
<dbReference type="AlphaFoldDB" id="A0A1S8T6H5"/>
<name>A0A1S8T6H5_9CLOT</name>
<feature type="signal peptide" evidence="1">
    <location>
        <begin position="1"/>
        <end position="25"/>
    </location>
</feature>